<sequence length="146" mass="15416">MKKYIFTIAMVSLLAACGGNANDTNNDTAASGNTSAEANAGSADISQNPDYQKGLDLIGSSDCLTCHKVNEKLVGPSYQDVANKYAGVDTAVTYLAHRIIHGVNPAAGDKSDWADVTNNAAMTPHPQVSQADAEQMVKYILLLKNQ</sequence>
<evidence type="ECO:0000256" key="5">
    <source>
        <dbReference type="ARBA" id="ARBA00023004"/>
    </source>
</evidence>
<keyword evidence="1" id="KW-0813">Transport</keyword>
<evidence type="ECO:0000313" key="10">
    <source>
        <dbReference type="EMBL" id="TKK66409.1"/>
    </source>
</evidence>
<keyword evidence="3 6" id="KW-0479">Metal-binding</keyword>
<dbReference type="InterPro" id="IPR009056">
    <property type="entry name" value="Cyt_c-like_dom"/>
</dbReference>
<organism evidence="10 11">
    <name type="scientific">Ilyomonas limi</name>
    <dbReference type="NCBI Taxonomy" id="2575867"/>
    <lineage>
        <taxon>Bacteria</taxon>
        <taxon>Pseudomonadati</taxon>
        <taxon>Bacteroidota</taxon>
        <taxon>Chitinophagia</taxon>
        <taxon>Chitinophagales</taxon>
        <taxon>Chitinophagaceae</taxon>
        <taxon>Ilyomonas</taxon>
    </lineage>
</organism>
<feature type="binding site" description="covalent" evidence="6">
    <location>
        <position position="63"/>
    </location>
    <ligand>
        <name>heme c</name>
        <dbReference type="ChEBI" id="CHEBI:61717"/>
    </ligand>
</feature>
<dbReference type="SUPFAM" id="SSF46626">
    <property type="entry name" value="Cytochrome c"/>
    <property type="match status" value="1"/>
</dbReference>
<dbReference type="GO" id="GO:0005506">
    <property type="term" value="F:iron ion binding"/>
    <property type="evidence" value="ECO:0007669"/>
    <property type="project" value="InterPro"/>
</dbReference>
<dbReference type="EMBL" id="SZQL01000015">
    <property type="protein sequence ID" value="TKK66409.1"/>
    <property type="molecule type" value="Genomic_DNA"/>
</dbReference>
<keyword evidence="8" id="KW-0732">Signal</keyword>
<keyword evidence="4" id="KW-0249">Electron transport</keyword>
<keyword evidence="5 6" id="KW-0408">Iron</keyword>
<feature type="domain" description="Cytochrome c" evidence="9">
    <location>
        <begin position="49"/>
        <end position="144"/>
    </location>
</feature>
<feature type="region of interest" description="Disordered" evidence="7">
    <location>
        <begin position="28"/>
        <end position="47"/>
    </location>
</feature>
<dbReference type="PRINTS" id="PR00606">
    <property type="entry name" value="CYTCHROMECID"/>
</dbReference>
<dbReference type="InterPro" id="IPR002324">
    <property type="entry name" value="Cyt_c_ID"/>
</dbReference>
<feature type="signal peptide" evidence="8">
    <location>
        <begin position="1"/>
        <end position="21"/>
    </location>
</feature>
<name>A0A4U3KX34_9BACT</name>
<comment type="caution">
    <text evidence="10">The sequence shown here is derived from an EMBL/GenBank/DDBJ whole genome shotgun (WGS) entry which is preliminary data.</text>
</comment>
<dbReference type="Gene3D" id="1.10.760.10">
    <property type="entry name" value="Cytochrome c-like domain"/>
    <property type="match status" value="1"/>
</dbReference>
<evidence type="ECO:0000256" key="7">
    <source>
        <dbReference type="SAM" id="MobiDB-lite"/>
    </source>
</evidence>
<comment type="PTM">
    <text evidence="6">Binds 1 heme c group covalently per subunit.</text>
</comment>
<evidence type="ECO:0000256" key="2">
    <source>
        <dbReference type="ARBA" id="ARBA00022617"/>
    </source>
</evidence>
<dbReference type="RefSeq" id="WP_137263142.1">
    <property type="nucleotide sequence ID" value="NZ_SZQL01000015.1"/>
</dbReference>
<dbReference type="InterPro" id="IPR036909">
    <property type="entry name" value="Cyt_c-like_dom_sf"/>
</dbReference>
<evidence type="ECO:0000313" key="11">
    <source>
        <dbReference type="Proteomes" id="UP000305848"/>
    </source>
</evidence>
<evidence type="ECO:0000256" key="8">
    <source>
        <dbReference type="SAM" id="SignalP"/>
    </source>
</evidence>
<feature type="binding site" description="covalent" evidence="6">
    <location>
        <position position="122"/>
    </location>
    <ligand>
        <name>heme c</name>
        <dbReference type="ChEBI" id="CHEBI:61717"/>
    </ligand>
</feature>
<evidence type="ECO:0000256" key="6">
    <source>
        <dbReference type="PIRSR" id="PIRSR602324-1"/>
    </source>
</evidence>
<dbReference type="GO" id="GO:0020037">
    <property type="term" value="F:heme binding"/>
    <property type="evidence" value="ECO:0007669"/>
    <property type="project" value="InterPro"/>
</dbReference>
<dbReference type="PROSITE" id="PS51007">
    <property type="entry name" value="CYTC"/>
    <property type="match status" value="1"/>
</dbReference>
<evidence type="ECO:0000256" key="4">
    <source>
        <dbReference type="ARBA" id="ARBA00022982"/>
    </source>
</evidence>
<protein>
    <submittedName>
        <fullName evidence="10">C-type cytochrome</fullName>
    </submittedName>
</protein>
<proteinExistence type="predicted"/>
<evidence type="ECO:0000256" key="1">
    <source>
        <dbReference type="ARBA" id="ARBA00022448"/>
    </source>
</evidence>
<dbReference type="GO" id="GO:0009055">
    <property type="term" value="F:electron transfer activity"/>
    <property type="evidence" value="ECO:0007669"/>
    <property type="project" value="InterPro"/>
</dbReference>
<gene>
    <name evidence="10" type="ORF">FC093_17710</name>
</gene>
<keyword evidence="11" id="KW-1185">Reference proteome</keyword>
<feature type="chain" id="PRO_5020580879" evidence="8">
    <location>
        <begin position="22"/>
        <end position="146"/>
    </location>
</feature>
<evidence type="ECO:0000256" key="3">
    <source>
        <dbReference type="ARBA" id="ARBA00022723"/>
    </source>
</evidence>
<keyword evidence="2 6" id="KW-0349">Heme</keyword>
<reference evidence="10 11" key="1">
    <citation type="submission" date="2019-05" db="EMBL/GenBank/DDBJ databases">
        <title>Panacibacter sp. strain 17mud1-8 Genome sequencing and assembly.</title>
        <authorList>
            <person name="Chhetri G."/>
        </authorList>
    </citation>
    <scope>NUCLEOTIDE SEQUENCE [LARGE SCALE GENOMIC DNA]</scope>
    <source>
        <strain evidence="10 11">17mud1-8</strain>
    </source>
</reference>
<dbReference type="Proteomes" id="UP000305848">
    <property type="component" value="Unassembled WGS sequence"/>
</dbReference>
<accession>A0A4U3KX34</accession>
<dbReference type="OrthoDB" id="9814063at2"/>
<dbReference type="Pfam" id="PF00034">
    <property type="entry name" value="Cytochrom_C"/>
    <property type="match status" value="1"/>
</dbReference>
<feature type="binding site" description="covalent" evidence="6">
    <location>
        <position position="67"/>
    </location>
    <ligand>
        <name>heme c</name>
        <dbReference type="ChEBI" id="CHEBI:61717"/>
    </ligand>
</feature>
<evidence type="ECO:0000259" key="9">
    <source>
        <dbReference type="PROSITE" id="PS51007"/>
    </source>
</evidence>
<dbReference type="AlphaFoldDB" id="A0A4U3KX34"/>
<dbReference type="PROSITE" id="PS51257">
    <property type="entry name" value="PROKAR_LIPOPROTEIN"/>
    <property type="match status" value="1"/>
</dbReference>